<evidence type="ECO:0000259" key="1">
    <source>
        <dbReference type="PROSITE" id="PS50404"/>
    </source>
</evidence>
<dbReference type="AlphaFoldDB" id="A0AAN6GST3"/>
<keyword evidence="3" id="KW-1185">Reference proteome</keyword>
<accession>A0AAN6GST3</accession>
<dbReference type="Gene3D" id="3.40.30.10">
    <property type="entry name" value="Glutaredoxin"/>
    <property type="match status" value="1"/>
</dbReference>
<dbReference type="SUPFAM" id="SSF52833">
    <property type="entry name" value="Thioredoxin-like"/>
    <property type="match status" value="1"/>
</dbReference>
<dbReference type="EMBL" id="JAPDMZ010000026">
    <property type="protein sequence ID" value="KAK0555497.1"/>
    <property type="molecule type" value="Genomic_DNA"/>
</dbReference>
<dbReference type="InterPro" id="IPR004045">
    <property type="entry name" value="Glutathione_S-Trfase_N"/>
</dbReference>
<feature type="domain" description="GST N-terminal" evidence="1">
    <location>
        <begin position="14"/>
        <end position="106"/>
    </location>
</feature>
<reference evidence="2" key="1">
    <citation type="journal article" date="2023" name="PhytoFront">
        <title>Draft Genome Resources of Seven Strains of Tilletia horrida, Causal Agent of Kernel Smut of Rice.</title>
        <authorList>
            <person name="Khanal S."/>
            <person name="Antony Babu S."/>
            <person name="Zhou X.G."/>
        </authorList>
    </citation>
    <scope>NUCLEOTIDE SEQUENCE</scope>
    <source>
        <strain evidence="2">TX6</strain>
    </source>
</reference>
<organism evidence="2 3">
    <name type="scientific">Tilletia horrida</name>
    <dbReference type="NCBI Taxonomy" id="155126"/>
    <lineage>
        <taxon>Eukaryota</taxon>
        <taxon>Fungi</taxon>
        <taxon>Dikarya</taxon>
        <taxon>Basidiomycota</taxon>
        <taxon>Ustilaginomycotina</taxon>
        <taxon>Exobasidiomycetes</taxon>
        <taxon>Tilletiales</taxon>
        <taxon>Tilletiaceae</taxon>
        <taxon>Tilletia</taxon>
    </lineage>
</organism>
<dbReference type="PROSITE" id="PS50404">
    <property type="entry name" value="GST_NTER"/>
    <property type="match status" value="1"/>
</dbReference>
<dbReference type="InterPro" id="IPR036249">
    <property type="entry name" value="Thioredoxin-like_sf"/>
</dbReference>
<dbReference type="Proteomes" id="UP001176517">
    <property type="component" value="Unassembled WGS sequence"/>
</dbReference>
<protein>
    <recommendedName>
        <fullName evidence="1">GST N-terminal domain-containing protein</fullName>
    </recommendedName>
</protein>
<evidence type="ECO:0000313" key="3">
    <source>
        <dbReference type="Proteomes" id="UP001176517"/>
    </source>
</evidence>
<comment type="caution">
    <text evidence="2">The sequence shown here is derived from an EMBL/GenBank/DDBJ whole genome shotgun (WGS) entry which is preliminary data.</text>
</comment>
<gene>
    <name evidence="2" type="ORF">OC846_001657</name>
</gene>
<proteinExistence type="predicted"/>
<name>A0AAN6GST3_9BASI</name>
<sequence length="340" mass="37885">MSHQVILYDVATSDGPKLYYLPNPWIARMALVHKGIDFQTEDVSLDRLRGHTPGDFRDRLQHCLGPNDRPLVPMIEVPNKDGVGTTLVGDNITIAEFLDHAYPDKPSLFTPDYSGPEPPNTASPEFRQAHTIARVFKEGYGNSDPQWANHFELCAAEIADGFASGDREYLKSDAKLNITNGWKMFEGINRAEKLAQTRRSLLPFVHILQPAPVARVANSGSSAVKADALLARPAGDPPRFLASHDKPGLLDYIVFGRYVMTRLAAPELNKAIWSKDSDAAKAWLKSYRGGKWALSEEETKSGSWFGDVELHGIEEWVERILDAHDGYARSFLENQDAKRS</sequence>
<evidence type="ECO:0000313" key="2">
    <source>
        <dbReference type="EMBL" id="KAK0555497.1"/>
    </source>
</evidence>